<keyword evidence="2" id="KW-0862">Zinc</keyword>
<name>A0A0N7KBG8_9GAMM</name>
<dbReference type="Gene3D" id="3.90.1280.10">
    <property type="entry name" value="HSP33 redox switch-like"/>
    <property type="match status" value="1"/>
</dbReference>
<dbReference type="GO" id="GO:0044183">
    <property type="term" value="F:protein folding chaperone"/>
    <property type="evidence" value="ECO:0007669"/>
    <property type="project" value="TreeGrafter"/>
</dbReference>
<gene>
    <name evidence="6" type="primary">hslO</name>
    <name evidence="6" type="ORF">BSEPE_0984</name>
</gene>
<dbReference type="AlphaFoldDB" id="A0A0N7KBG8"/>
<dbReference type="OrthoDB" id="9793753at2"/>
<keyword evidence="7" id="KW-1185">Reference proteome</keyword>
<dbReference type="PANTHER" id="PTHR30111">
    <property type="entry name" value="33 KDA CHAPERONIN"/>
    <property type="match status" value="1"/>
</dbReference>
<accession>A0A0N7KBG8</accession>
<evidence type="ECO:0000256" key="5">
    <source>
        <dbReference type="ARBA" id="ARBA00023284"/>
    </source>
</evidence>
<evidence type="ECO:0000313" key="6">
    <source>
        <dbReference type="EMBL" id="BAS67975.1"/>
    </source>
</evidence>
<sequence>MKNAHTKFLFKELDIRGQHLSINSAWQAMIKDRGYSEQIRQLFGEMSALALMLASGMKHTGKFTLQSQGDGMVDLLLVEVTHDLKIRGMVRAGTDITPKQTLSEILGNGQIVATLYNAQTDSNFQSLVAINERGLLPTFEDYFTQSEQLPSKLWVSSTKENLSAMLIQKMPESTSNDPEGWHRVKILADTVTDKELCELAIEPLLYRLFHQETIEHFASTAINYECQNDKQRFEKVILSLGEQEARILLKERNEIAIYNEICNQHLFFNEGDVDRLFST</sequence>
<dbReference type="Proteomes" id="UP000067399">
    <property type="component" value="Chromosome"/>
</dbReference>
<evidence type="ECO:0000256" key="3">
    <source>
        <dbReference type="ARBA" id="ARBA00023157"/>
    </source>
</evidence>
<keyword evidence="1" id="KW-0963">Cytoplasm</keyword>
<evidence type="ECO:0000256" key="2">
    <source>
        <dbReference type="ARBA" id="ARBA00022833"/>
    </source>
</evidence>
<evidence type="ECO:0000313" key="7">
    <source>
        <dbReference type="Proteomes" id="UP000067399"/>
    </source>
</evidence>
<dbReference type="SUPFAM" id="SSF118352">
    <property type="entry name" value="HSP33 redox switch-like"/>
    <property type="match status" value="1"/>
</dbReference>
<keyword evidence="4" id="KW-0143">Chaperone</keyword>
<dbReference type="Pfam" id="PF01430">
    <property type="entry name" value="HSP33"/>
    <property type="match status" value="1"/>
</dbReference>
<organism evidence="6 7">
    <name type="scientific">endosymbiont of Bathymodiolus septemdierum str. Myojin knoll</name>
    <dbReference type="NCBI Taxonomy" id="1303921"/>
    <lineage>
        <taxon>Bacteria</taxon>
        <taxon>Pseudomonadati</taxon>
        <taxon>Pseudomonadota</taxon>
        <taxon>Gammaproteobacteria</taxon>
        <taxon>sulfur-oxidizing symbionts</taxon>
    </lineage>
</organism>
<dbReference type="Gene3D" id="1.10.287.480">
    <property type="entry name" value="helix hairpin bin"/>
    <property type="match status" value="1"/>
</dbReference>
<dbReference type="KEGG" id="ebh:BSEPE_0984"/>
<keyword evidence="3" id="KW-1015">Disulfide bond</keyword>
<dbReference type="InterPro" id="IPR016154">
    <property type="entry name" value="Heat_shock_Hsp33_C"/>
</dbReference>
<reference evidence="6 7" key="1">
    <citation type="journal article" date="2000" name="Mar. Ecol. Prog. Ser.">
        <title>Phylogenetic characterization of endosymbionts in three hydrothermal vent mussels: influence on host distributions.</title>
        <authorList>
            <person name="Fujiwara Y."/>
            <person name="Takai K."/>
            <person name="Uematsu K."/>
            <person name="Tsuchida S."/>
            <person name="Hunt J.C."/>
            <person name="Hashimoto J."/>
        </authorList>
    </citation>
    <scope>NUCLEOTIDE SEQUENCE [LARGE SCALE GENOMIC DNA]</scope>
    <source>
        <strain evidence="6 7">Myojin Knoll</strain>
    </source>
</reference>
<evidence type="ECO:0000256" key="1">
    <source>
        <dbReference type="ARBA" id="ARBA00022490"/>
    </source>
</evidence>
<dbReference type="InterPro" id="IPR016153">
    <property type="entry name" value="Heat_shock_Hsp33_N"/>
</dbReference>
<dbReference type="CDD" id="cd00498">
    <property type="entry name" value="Hsp33"/>
    <property type="match status" value="1"/>
</dbReference>
<dbReference type="InterPro" id="IPR023212">
    <property type="entry name" value="Hsp33_helix_hairpin_bin_dom_sf"/>
</dbReference>
<proteinExistence type="predicted"/>
<dbReference type="SUPFAM" id="SSF64397">
    <property type="entry name" value="Hsp33 domain"/>
    <property type="match status" value="1"/>
</dbReference>
<protein>
    <submittedName>
        <fullName evidence="6">Molecular chaperone Hsp33</fullName>
    </submittedName>
</protein>
<dbReference type="InterPro" id="IPR000397">
    <property type="entry name" value="Heat_shock_Hsp33"/>
</dbReference>
<dbReference type="GO" id="GO:0051082">
    <property type="term" value="F:unfolded protein binding"/>
    <property type="evidence" value="ECO:0007669"/>
    <property type="project" value="InterPro"/>
</dbReference>
<dbReference type="Gene3D" id="3.55.30.10">
    <property type="entry name" value="Hsp33 domain"/>
    <property type="match status" value="1"/>
</dbReference>
<keyword evidence="5" id="KW-0676">Redox-active center</keyword>
<dbReference type="GO" id="GO:0042026">
    <property type="term" value="P:protein refolding"/>
    <property type="evidence" value="ECO:0007669"/>
    <property type="project" value="TreeGrafter"/>
</dbReference>
<evidence type="ECO:0000256" key="4">
    <source>
        <dbReference type="ARBA" id="ARBA00023186"/>
    </source>
</evidence>
<dbReference type="STRING" id="1303921.BSEPE_0984"/>
<dbReference type="PIRSF" id="PIRSF005261">
    <property type="entry name" value="Heat_shock_Hsp33"/>
    <property type="match status" value="1"/>
</dbReference>
<dbReference type="RefSeq" id="WP_066044723.1">
    <property type="nucleotide sequence ID" value="NZ_AP013042.1"/>
</dbReference>
<reference evidence="6 7" key="2">
    <citation type="journal article" date="2016" name="ISME J.">
        <title>Heterogeneous composition of key metabolic gene clusters in a vent mussel symbiont population.</title>
        <authorList>
            <person name="Ikuta T."/>
            <person name="Takaki Y."/>
            <person name="Nagai Y."/>
            <person name="Shimamura S."/>
            <person name="Tsuda M."/>
            <person name="Kawagucci S."/>
            <person name="Aoki Y."/>
            <person name="Inoue K."/>
            <person name="Teruya M."/>
            <person name="Satou K."/>
            <person name="Teruya K."/>
            <person name="Shimoji M."/>
            <person name="Tamotsu H."/>
            <person name="Hirano T."/>
            <person name="Maruyama T."/>
            <person name="Yoshida T."/>
        </authorList>
    </citation>
    <scope>NUCLEOTIDE SEQUENCE [LARGE SCALE GENOMIC DNA]</scope>
    <source>
        <strain evidence="6 7">Myojin Knoll</strain>
    </source>
</reference>
<dbReference type="GO" id="GO:0005737">
    <property type="term" value="C:cytoplasm"/>
    <property type="evidence" value="ECO:0007669"/>
    <property type="project" value="InterPro"/>
</dbReference>
<dbReference type="EMBL" id="AP013042">
    <property type="protein sequence ID" value="BAS67975.1"/>
    <property type="molecule type" value="Genomic_DNA"/>
</dbReference>
<dbReference type="PANTHER" id="PTHR30111:SF1">
    <property type="entry name" value="33 KDA CHAPERONIN"/>
    <property type="match status" value="1"/>
</dbReference>